<keyword evidence="2" id="KW-0732">Signal</keyword>
<evidence type="ECO:0008006" key="5">
    <source>
        <dbReference type="Google" id="ProtNLM"/>
    </source>
</evidence>
<evidence type="ECO:0000256" key="2">
    <source>
        <dbReference type="SAM" id="SignalP"/>
    </source>
</evidence>
<feature type="region of interest" description="Disordered" evidence="1">
    <location>
        <begin position="53"/>
        <end position="75"/>
    </location>
</feature>
<feature type="signal peptide" evidence="2">
    <location>
        <begin position="1"/>
        <end position="23"/>
    </location>
</feature>
<gene>
    <name evidence="3" type="ORF">ACG00Y_08145</name>
</gene>
<evidence type="ECO:0000256" key="1">
    <source>
        <dbReference type="SAM" id="MobiDB-lite"/>
    </source>
</evidence>
<dbReference type="Proteomes" id="UP001606210">
    <property type="component" value="Unassembled WGS sequence"/>
</dbReference>
<sequence length="130" mass="12984">MKVLRICLLVLLAVLLPVRGALAAAMVCAPAGSAMASPVAAQGDQGAMPCHMDLDGQPAASAVGEGDAPPHPDKTDRCNLCSASCSATPLLRDVPGIAEPGGLASASYPDVPAAAPSFLSDGQERPPRSL</sequence>
<organism evidence="3 4">
    <name type="scientific">Pelomonas parva</name>
    <dbReference type="NCBI Taxonomy" id="3299032"/>
    <lineage>
        <taxon>Bacteria</taxon>
        <taxon>Pseudomonadati</taxon>
        <taxon>Pseudomonadota</taxon>
        <taxon>Betaproteobacteria</taxon>
        <taxon>Burkholderiales</taxon>
        <taxon>Sphaerotilaceae</taxon>
        <taxon>Roseateles</taxon>
    </lineage>
</organism>
<feature type="chain" id="PRO_5045695089" description="DUF2946 domain-containing protein" evidence="2">
    <location>
        <begin position="24"/>
        <end position="130"/>
    </location>
</feature>
<proteinExistence type="predicted"/>
<name>A0ABW7F023_9BURK</name>
<protein>
    <recommendedName>
        <fullName evidence="5">DUF2946 domain-containing protein</fullName>
    </recommendedName>
</protein>
<reference evidence="3 4" key="1">
    <citation type="submission" date="2024-08" db="EMBL/GenBank/DDBJ databases">
        <authorList>
            <person name="Lu H."/>
        </authorList>
    </citation>
    <scope>NUCLEOTIDE SEQUENCE [LARGE SCALE GENOMIC DNA]</scope>
    <source>
        <strain evidence="3 4">LYH14W</strain>
    </source>
</reference>
<accession>A0ABW7F023</accession>
<dbReference type="RefSeq" id="WP_394477688.1">
    <property type="nucleotide sequence ID" value="NZ_JBIGHV010000003.1"/>
</dbReference>
<keyword evidence="4" id="KW-1185">Reference proteome</keyword>
<comment type="caution">
    <text evidence="3">The sequence shown here is derived from an EMBL/GenBank/DDBJ whole genome shotgun (WGS) entry which is preliminary data.</text>
</comment>
<dbReference type="EMBL" id="JBIGHV010000003">
    <property type="protein sequence ID" value="MFG6429875.1"/>
    <property type="molecule type" value="Genomic_DNA"/>
</dbReference>
<evidence type="ECO:0000313" key="4">
    <source>
        <dbReference type="Proteomes" id="UP001606210"/>
    </source>
</evidence>
<evidence type="ECO:0000313" key="3">
    <source>
        <dbReference type="EMBL" id="MFG6429875.1"/>
    </source>
</evidence>